<dbReference type="InterPro" id="IPR003425">
    <property type="entry name" value="CCB3/YggT"/>
</dbReference>
<keyword evidence="1" id="KW-0472">Membrane</keyword>
<gene>
    <name evidence="2" type="ORF">G3576_16395</name>
</gene>
<keyword evidence="1" id="KW-1133">Transmembrane helix</keyword>
<evidence type="ECO:0000313" key="2">
    <source>
        <dbReference type="EMBL" id="NGM21604.1"/>
    </source>
</evidence>
<reference evidence="2 3" key="1">
    <citation type="submission" date="2020-02" db="EMBL/GenBank/DDBJ databases">
        <authorList>
            <person name="Kim H.M."/>
            <person name="Jeon C.O."/>
        </authorList>
    </citation>
    <scope>NUCLEOTIDE SEQUENCE [LARGE SCALE GENOMIC DNA]</scope>
    <source>
        <strain evidence="2 3">PeD5</strain>
    </source>
</reference>
<dbReference type="AlphaFoldDB" id="A0A6M1LP90"/>
<accession>A0A6M1LP90</accession>
<keyword evidence="1" id="KW-0812">Transmembrane</keyword>
<sequence length="103" mass="11422">MLLDAVFFLLRAALDLFWWAVILAAIVQTLLAFNVLDGRNRIVWTIADFLYRVTEPALRPVRGRLPNLGGIDLSPLVVLLLITAAQIALGAIQGYLLRGGLYF</sequence>
<dbReference type="Proteomes" id="UP000475385">
    <property type="component" value="Unassembled WGS sequence"/>
</dbReference>
<proteinExistence type="predicted"/>
<protein>
    <submittedName>
        <fullName evidence="2">YggT family protein</fullName>
    </submittedName>
</protein>
<reference evidence="2 3" key="2">
    <citation type="submission" date="2020-03" db="EMBL/GenBank/DDBJ databases">
        <title>Roseomonas stagni sp. nov., isolated from pond water in Japan.</title>
        <authorList>
            <person name="Furuhata K."/>
            <person name="Miyamoto H."/>
            <person name="Goto K."/>
        </authorList>
    </citation>
    <scope>NUCLEOTIDE SEQUENCE [LARGE SCALE GENOMIC DNA]</scope>
    <source>
        <strain evidence="2 3">PeD5</strain>
    </source>
</reference>
<dbReference type="EMBL" id="JAAIKB010000006">
    <property type="protein sequence ID" value="NGM21604.1"/>
    <property type="molecule type" value="Genomic_DNA"/>
</dbReference>
<feature type="transmembrane region" description="Helical" evidence="1">
    <location>
        <begin position="73"/>
        <end position="96"/>
    </location>
</feature>
<keyword evidence="3" id="KW-1185">Reference proteome</keyword>
<evidence type="ECO:0000256" key="1">
    <source>
        <dbReference type="SAM" id="Phobius"/>
    </source>
</evidence>
<dbReference type="GO" id="GO:0016020">
    <property type="term" value="C:membrane"/>
    <property type="evidence" value="ECO:0007669"/>
    <property type="project" value="InterPro"/>
</dbReference>
<evidence type="ECO:0000313" key="3">
    <source>
        <dbReference type="Proteomes" id="UP000475385"/>
    </source>
</evidence>
<name>A0A6M1LP90_9PROT</name>
<comment type="caution">
    <text evidence="2">The sequence shown here is derived from an EMBL/GenBank/DDBJ whole genome shotgun (WGS) entry which is preliminary data.</text>
</comment>
<dbReference type="Pfam" id="PF02325">
    <property type="entry name" value="CCB3_YggT"/>
    <property type="match status" value="1"/>
</dbReference>
<dbReference type="RefSeq" id="WP_164695509.1">
    <property type="nucleotide sequence ID" value="NZ_JAAIKB010000006.1"/>
</dbReference>
<organism evidence="2 3">
    <name type="scientific">Falsiroseomonas algicola</name>
    <dbReference type="NCBI Taxonomy" id="2716930"/>
    <lineage>
        <taxon>Bacteria</taxon>
        <taxon>Pseudomonadati</taxon>
        <taxon>Pseudomonadota</taxon>
        <taxon>Alphaproteobacteria</taxon>
        <taxon>Acetobacterales</taxon>
        <taxon>Roseomonadaceae</taxon>
        <taxon>Falsiroseomonas</taxon>
    </lineage>
</organism>
<feature type="transmembrane region" description="Helical" evidence="1">
    <location>
        <begin position="16"/>
        <end position="36"/>
    </location>
</feature>